<dbReference type="NCBIfam" id="TIGR00690">
    <property type="entry name" value="rpoZ"/>
    <property type="match status" value="1"/>
</dbReference>
<sequence>MARITVEDCLESIGENKRFDLVHLTVERIRQHRHGEPYLVAGKNKEVVMTLREVAAKKVTFENIRNLPDAVNEAVTEEVEVENTEEEKAAV</sequence>
<evidence type="ECO:0000256" key="7">
    <source>
        <dbReference type="ARBA" id="ARBA00023163"/>
    </source>
</evidence>
<accession>M1PGT9</accession>
<evidence type="ECO:0000256" key="2">
    <source>
        <dbReference type="ARBA" id="ARBA00012418"/>
    </source>
</evidence>
<evidence type="ECO:0000313" key="11">
    <source>
        <dbReference type="EMBL" id="AGF78850.1"/>
    </source>
</evidence>
<dbReference type="eggNOG" id="COG1758">
    <property type="taxonomic scope" value="Bacteria"/>
</dbReference>
<dbReference type="KEGG" id="dsf:UWK_02310"/>
<evidence type="ECO:0000256" key="10">
    <source>
        <dbReference type="ARBA" id="ARBA00048552"/>
    </source>
</evidence>
<evidence type="ECO:0000256" key="9">
    <source>
        <dbReference type="ARBA" id="ARBA00030998"/>
    </source>
</evidence>
<keyword evidence="7" id="KW-0804">Transcription</keyword>
<name>M1PGT9_DESSD</name>
<keyword evidence="4 11" id="KW-0240">DNA-directed RNA polymerase</keyword>
<dbReference type="HOGENOM" id="CLU_125406_5_1_7"/>
<keyword evidence="12" id="KW-1185">Reference proteome</keyword>
<dbReference type="InterPro" id="IPR006110">
    <property type="entry name" value="Pol_omega/Rpo6/RPB6"/>
</dbReference>
<dbReference type="PANTHER" id="PTHR34476">
    <property type="entry name" value="DNA-DIRECTED RNA POLYMERASE SUBUNIT OMEGA"/>
    <property type="match status" value="1"/>
</dbReference>
<dbReference type="GO" id="GO:0003899">
    <property type="term" value="F:DNA-directed RNA polymerase activity"/>
    <property type="evidence" value="ECO:0007669"/>
    <property type="project" value="UniProtKB-EC"/>
</dbReference>
<dbReference type="GO" id="GO:0006351">
    <property type="term" value="P:DNA-templated transcription"/>
    <property type="evidence" value="ECO:0007669"/>
    <property type="project" value="InterPro"/>
</dbReference>
<dbReference type="RefSeq" id="WP_015404538.1">
    <property type="nucleotide sequence ID" value="NC_020304.1"/>
</dbReference>
<dbReference type="GO" id="GO:0000428">
    <property type="term" value="C:DNA-directed RNA polymerase complex"/>
    <property type="evidence" value="ECO:0007669"/>
    <property type="project" value="UniProtKB-KW"/>
</dbReference>
<dbReference type="SUPFAM" id="SSF63562">
    <property type="entry name" value="RPB6/omega subunit-like"/>
    <property type="match status" value="1"/>
</dbReference>
<evidence type="ECO:0000313" key="12">
    <source>
        <dbReference type="Proteomes" id="UP000011721"/>
    </source>
</evidence>
<comment type="similarity">
    <text evidence="1">Belongs to the RNA polymerase subunit omega family.</text>
</comment>
<evidence type="ECO:0000256" key="4">
    <source>
        <dbReference type="ARBA" id="ARBA00022478"/>
    </source>
</evidence>
<dbReference type="STRING" id="1167006.UWK_02310"/>
<evidence type="ECO:0000256" key="3">
    <source>
        <dbReference type="ARBA" id="ARBA00013725"/>
    </source>
</evidence>
<proteinExistence type="inferred from homology"/>
<protein>
    <recommendedName>
        <fullName evidence="3">DNA-directed RNA polymerase subunit omega</fullName>
        <ecNumber evidence="2">2.7.7.6</ecNumber>
    </recommendedName>
    <alternativeName>
        <fullName evidence="9">RNA polymerase omega subunit</fullName>
    </alternativeName>
    <alternativeName>
        <fullName evidence="8">Transcriptase subunit omega</fullName>
    </alternativeName>
</protein>
<dbReference type="Gene3D" id="3.90.940.10">
    <property type="match status" value="1"/>
</dbReference>
<reference evidence="12" key="1">
    <citation type="journal article" date="2013" name="Stand. Genomic Sci.">
        <title>Complete genome sequence of Desulfocapsa sulfexigens, a marine deltaproteobacterium specialized in disproportionating inorganic sulfur compounds.</title>
        <authorList>
            <person name="Finster K.W."/>
            <person name="Kjeldsen K.U."/>
            <person name="Kube M."/>
            <person name="Reinhardt R."/>
            <person name="Mussmann M."/>
            <person name="Amann R."/>
            <person name="Schreiber L."/>
        </authorList>
    </citation>
    <scope>NUCLEOTIDE SEQUENCE [LARGE SCALE GENOMIC DNA]</scope>
    <source>
        <strain evidence="12">DSM 10523 / SB164P1</strain>
    </source>
</reference>
<dbReference type="Pfam" id="PF01192">
    <property type="entry name" value="RNA_pol_Rpb6"/>
    <property type="match status" value="1"/>
</dbReference>
<dbReference type="InterPro" id="IPR003716">
    <property type="entry name" value="DNA-dir_RNA_pol_omega"/>
</dbReference>
<dbReference type="EC" id="2.7.7.6" evidence="2"/>
<dbReference type="InterPro" id="IPR036161">
    <property type="entry name" value="RPB6/omega-like_sf"/>
</dbReference>
<comment type="catalytic activity">
    <reaction evidence="10">
        <text>RNA(n) + a ribonucleoside 5'-triphosphate = RNA(n+1) + diphosphate</text>
        <dbReference type="Rhea" id="RHEA:21248"/>
        <dbReference type="Rhea" id="RHEA-COMP:14527"/>
        <dbReference type="Rhea" id="RHEA-COMP:17342"/>
        <dbReference type="ChEBI" id="CHEBI:33019"/>
        <dbReference type="ChEBI" id="CHEBI:61557"/>
        <dbReference type="ChEBI" id="CHEBI:140395"/>
        <dbReference type="EC" id="2.7.7.6"/>
    </reaction>
</comment>
<dbReference type="Proteomes" id="UP000011721">
    <property type="component" value="Chromosome"/>
</dbReference>
<dbReference type="PANTHER" id="PTHR34476:SF1">
    <property type="entry name" value="DNA-DIRECTED RNA POLYMERASE SUBUNIT OMEGA"/>
    <property type="match status" value="1"/>
</dbReference>
<dbReference type="SMART" id="SM01409">
    <property type="entry name" value="RNA_pol_Rpb6"/>
    <property type="match status" value="1"/>
</dbReference>
<organism evidence="11 12">
    <name type="scientific">Desulfocapsa sulfexigens (strain DSM 10523 / SB164P1)</name>
    <dbReference type="NCBI Taxonomy" id="1167006"/>
    <lineage>
        <taxon>Bacteria</taxon>
        <taxon>Pseudomonadati</taxon>
        <taxon>Thermodesulfobacteriota</taxon>
        <taxon>Desulfobulbia</taxon>
        <taxon>Desulfobulbales</taxon>
        <taxon>Desulfocapsaceae</taxon>
        <taxon>Desulfocapsa</taxon>
    </lineage>
</organism>
<keyword evidence="5 11" id="KW-0808">Transferase</keyword>
<dbReference type="OrthoDB" id="9796300at2"/>
<keyword evidence="6 11" id="KW-0548">Nucleotidyltransferase</keyword>
<dbReference type="GO" id="GO:0003677">
    <property type="term" value="F:DNA binding"/>
    <property type="evidence" value="ECO:0007669"/>
    <property type="project" value="InterPro"/>
</dbReference>
<evidence type="ECO:0000256" key="6">
    <source>
        <dbReference type="ARBA" id="ARBA00022695"/>
    </source>
</evidence>
<evidence type="ECO:0000256" key="1">
    <source>
        <dbReference type="ARBA" id="ARBA00006711"/>
    </source>
</evidence>
<evidence type="ECO:0000256" key="5">
    <source>
        <dbReference type="ARBA" id="ARBA00022679"/>
    </source>
</evidence>
<dbReference type="EMBL" id="CP003985">
    <property type="protein sequence ID" value="AGF78850.1"/>
    <property type="molecule type" value="Genomic_DNA"/>
</dbReference>
<dbReference type="AlphaFoldDB" id="M1PGT9"/>
<gene>
    <name evidence="11" type="ordered locus">UWK_02310</name>
</gene>
<evidence type="ECO:0000256" key="8">
    <source>
        <dbReference type="ARBA" id="ARBA00029924"/>
    </source>
</evidence>
<dbReference type="PATRIC" id="fig|1167006.5.peg.2507"/>